<dbReference type="PANTHER" id="PTHR31168">
    <property type="entry name" value="OS02G0292800 PROTEIN"/>
    <property type="match status" value="1"/>
</dbReference>
<keyword evidence="1" id="KW-0472">Membrane</keyword>
<name>A0AAV9BJP3_ACOGR</name>
<dbReference type="Pfam" id="PF04654">
    <property type="entry name" value="DUF599"/>
    <property type="match status" value="1"/>
</dbReference>
<evidence type="ECO:0000313" key="3">
    <source>
        <dbReference type="Proteomes" id="UP001179952"/>
    </source>
</evidence>
<reference evidence="2" key="2">
    <citation type="submission" date="2023-06" db="EMBL/GenBank/DDBJ databases">
        <authorList>
            <person name="Ma L."/>
            <person name="Liu K.-W."/>
            <person name="Li Z."/>
            <person name="Hsiao Y.-Y."/>
            <person name="Qi Y."/>
            <person name="Fu T."/>
            <person name="Tang G."/>
            <person name="Zhang D."/>
            <person name="Sun W.-H."/>
            <person name="Liu D.-K."/>
            <person name="Li Y."/>
            <person name="Chen G.-Z."/>
            <person name="Liu X.-D."/>
            <person name="Liao X.-Y."/>
            <person name="Jiang Y.-T."/>
            <person name="Yu X."/>
            <person name="Hao Y."/>
            <person name="Huang J."/>
            <person name="Zhao X.-W."/>
            <person name="Ke S."/>
            <person name="Chen Y.-Y."/>
            <person name="Wu W.-L."/>
            <person name="Hsu J.-L."/>
            <person name="Lin Y.-F."/>
            <person name="Huang M.-D."/>
            <person name="Li C.-Y."/>
            <person name="Huang L."/>
            <person name="Wang Z.-W."/>
            <person name="Zhao X."/>
            <person name="Zhong W.-Y."/>
            <person name="Peng D.-H."/>
            <person name="Ahmad S."/>
            <person name="Lan S."/>
            <person name="Zhang J.-S."/>
            <person name="Tsai W.-C."/>
            <person name="Van De Peer Y."/>
            <person name="Liu Z.-J."/>
        </authorList>
    </citation>
    <scope>NUCLEOTIDE SEQUENCE</scope>
    <source>
        <strain evidence="2">SCP</strain>
        <tissue evidence="2">Leaves</tissue>
    </source>
</reference>
<proteinExistence type="predicted"/>
<comment type="caution">
    <text evidence="2">The sequence shown here is derived from an EMBL/GenBank/DDBJ whole genome shotgun (WGS) entry which is preliminary data.</text>
</comment>
<dbReference type="InterPro" id="IPR006747">
    <property type="entry name" value="DUF599"/>
</dbReference>
<feature type="transmembrane region" description="Helical" evidence="1">
    <location>
        <begin position="27"/>
        <end position="49"/>
    </location>
</feature>
<dbReference type="EMBL" id="JAUJYN010000003">
    <property type="protein sequence ID" value="KAK1276730.1"/>
    <property type="molecule type" value="Genomic_DNA"/>
</dbReference>
<protein>
    <submittedName>
        <fullName evidence="2">Uncharacterized protein</fullName>
    </submittedName>
</protein>
<dbReference type="AlphaFoldDB" id="A0AAV9BJP3"/>
<keyword evidence="3" id="KW-1185">Reference proteome</keyword>
<keyword evidence="1" id="KW-1133">Transmembrane helix</keyword>
<organism evidence="2 3">
    <name type="scientific">Acorus gramineus</name>
    <name type="common">Dwarf sweet flag</name>
    <dbReference type="NCBI Taxonomy" id="55184"/>
    <lineage>
        <taxon>Eukaryota</taxon>
        <taxon>Viridiplantae</taxon>
        <taxon>Streptophyta</taxon>
        <taxon>Embryophyta</taxon>
        <taxon>Tracheophyta</taxon>
        <taxon>Spermatophyta</taxon>
        <taxon>Magnoliopsida</taxon>
        <taxon>Liliopsida</taxon>
        <taxon>Acoraceae</taxon>
        <taxon>Acorus</taxon>
    </lineage>
</organism>
<evidence type="ECO:0000256" key="1">
    <source>
        <dbReference type="SAM" id="Phobius"/>
    </source>
</evidence>
<gene>
    <name evidence="2" type="ORF">QJS04_geneDACA010917</name>
</gene>
<feature type="transmembrane region" description="Helical" evidence="1">
    <location>
        <begin position="134"/>
        <end position="153"/>
    </location>
</feature>
<sequence>MEYKQYNTRLINPSQLLPEMVELQKEYLDLVLVPSSLVLMLGYHLYLLYRILKLPHTTVVGYENHNKNAWVERMLQKETDISVAISVITSNISTSSYLASLSITLSSLIGTWVGNSSKTLFDNVLLGDRSLSTYAIKYISILACFLIAFTSFMQSVRYYVHASFLISTLESDLPIEYVQRAVIRGGNFWSLGLRALYFATMLLLWVFGPIPMFICSVTMVIALHILDTNSLPLHQFRFSLDKKWSKKDVTSSHGNLIRKPTFIL</sequence>
<accession>A0AAV9BJP3</accession>
<dbReference type="Proteomes" id="UP001179952">
    <property type="component" value="Unassembled WGS sequence"/>
</dbReference>
<evidence type="ECO:0000313" key="2">
    <source>
        <dbReference type="EMBL" id="KAK1276730.1"/>
    </source>
</evidence>
<keyword evidence="1" id="KW-0812">Transmembrane</keyword>
<reference evidence="2" key="1">
    <citation type="journal article" date="2023" name="Nat. Commun.">
        <title>Diploid and tetraploid genomes of Acorus and the evolution of monocots.</title>
        <authorList>
            <person name="Ma L."/>
            <person name="Liu K.W."/>
            <person name="Li Z."/>
            <person name="Hsiao Y.Y."/>
            <person name="Qi Y."/>
            <person name="Fu T."/>
            <person name="Tang G.D."/>
            <person name="Zhang D."/>
            <person name="Sun W.H."/>
            <person name="Liu D.K."/>
            <person name="Li Y."/>
            <person name="Chen G.Z."/>
            <person name="Liu X.D."/>
            <person name="Liao X.Y."/>
            <person name="Jiang Y.T."/>
            <person name="Yu X."/>
            <person name="Hao Y."/>
            <person name="Huang J."/>
            <person name="Zhao X.W."/>
            <person name="Ke S."/>
            <person name="Chen Y.Y."/>
            <person name="Wu W.L."/>
            <person name="Hsu J.L."/>
            <person name="Lin Y.F."/>
            <person name="Huang M.D."/>
            <person name="Li C.Y."/>
            <person name="Huang L."/>
            <person name="Wang Z.W."/>
            <person name="Zhao X."/>
            <person name="Zhong W.Y."/>
            <person name="Peng D.H."/>
            <person name="Ahmad S."/>
            <person name="Lan S."/>
            <person name="Zhang J.S."/>
            <person name="Tsai W.C."/>
            <person name="Van de Peer Y."/>
            <person name="Liu Z.J."/>
        </authorList>
    </citation>
    <scope>NUCLEOTIDE SEQUENCE</scope>
    <source>
        <strain evidence="2">SCP</strain>
    </source>
</reference>
<feature type="transmembrane region" description="Helical" evidence="1">
    <location>
        <begin position="202"/>
        <end position="226"/>
    </location>
</feature>
<dbReference type="PANTHER" id="PTHR31168:SF21">
    <property type="entry name" value="EMB|CAB89385.1"/>
    <property type="match status" value="1"/>
</dbReference>